<dbReference type="InterPro" id="IPR036895">
    <property type="entry name" value="Uracil-DNA_glycosylase-like_sf"/>
</dbReference>
<reference evidence="3" key="1">
    <citation type="submission" date="2017-05" db="EMBL/GenBank/DDBJ databases">
        <title>Complete and WGS of Bordetella genogroups.</title>
        <authorList>
            <person name="Spilker T."/>
            <person name="Lipuma J."/>
        </authorList>
    </citation>
    <scope>NUCLEOTIDE SEQUENCE [LARGE SCALE GENOMIC DNA]</scope>
    <source>
        <strain evidence="3">AU8256</strain>
    </source>
</reference>
<dbReference type="EMBL" id="NEVT01000004">
    <property type="protein sequence ID" value="OZI78407.1"/>
    <property type="molecule type" value="Genomic_DNA"/>
</dbReference>
<keyword evidence="3" id="KW-1185">Reference proteome</keyword>
<dbReference type="AlphaFoldDB" id="A0A261VX77"/>
<dbReference type="InterPro" id="IPR005122">
    <property type="entry name" value="Uracil-DNA_glycosylase-like"/>
</dbReference>
<dbReference type="Pfam" id="PF03167">
    <property type="entry name" value="UDG"/>
    <property type="match status" value="1"/>
</dbReference>
<dbReference type="SUPFAM" id="SSF52141">
    <property type="entry name" value="Uracil-DNA glycosylase-like"/>
    <property type="match status" value="1"/>
</dbReference>
<evidence type="ECO:0000313" key="3">
    <source>
        <dbReference type="Proteomes" id="UP000215633"/>
    </source>
</evidence>
<feature type="domain" description="Uracil-DNA glycosylase-like" evidence="1">
    <location>
        <begin position="20"/>
        <end position="177"/>
    </location>
</feature>
<name>A0A261VX77_9BORD</name>
<dbReference type="CDD" id="cd10032">
    <property type="entry name" value="UDG-F6_HDG"/>
    <property type="match status" value="1"/>
</dbReference>
<dbReference type="SMART" id="SM00986">
    <property type="entry name" value="UDG"/>
    <property type="match status" value="1"/>
</dbReference>
<evidence type="ECO:0000313" key="2">
    <source>
        <dbReference type="EMBL" id="OZI78407.1"/>
    </source>
</evidence>
<dbReference type="InterPro" id="IPR026353">
    <property type="entry name" value="Hypoxan-DNA_Glyclase"/>
</dbReference>
<protein>
    <submittedName>
        <fullName evidence="2">DNA-deoxyinosine glycosylase</fullName>
    </submittedName>
</protein>
<evidence type="ECO:0000259" key="1">
    <source>
        <dbReference type="SMART" id="SM00986"/>
    </source>
</evidence>
<organism evidence="2 3">
    <name type="scientific">Bordetella genomosp. 2</name>
    <dbReference type="NCBI Taxonomy" id="1983456"/>
    <lineage>
        <taxon>Bacteria</taxon>
        <taxon>Pseudomonadati</taxon>
        <taxon>Pseudomonadota</taxon>
        <taxon>Betaproteobacteria</taxon>
        <taxon>Burkholderiales</taxon>
        <taxon>Alcaligenaceae</taxon>
        <taxon>Bordetella</taxon>
    </lineage>
</organism>
<sequence length="190" mass="19850">MASGILTRTAGSAPRVHGFPPVARPDARVLVLGSMPGIASLRLRQYYAHPRNAFWPIAADLYGFDAAAGYAERVAALTAAGVALWDVLQACERAGSLDADIDPATVVPNDFAAFFRAHPGILRVCFNGAKAAALYRRHVLPGLAAQARPAYVDLPSTSPAHAALDRAGKLAAWRAGLAVGLAEGGTAVRR</sequence>
<gene>
    <name evidence="2" type="ORF">CAL24_09840</name>
</gene>
<comment type="caution">
    <text evidence="2">The sequence shown here is derived from an EMBL/GenBank/DDBJ whole genome shotgun (WGS) entry which is preliminary data.</text>
</comment>
<accession>A0A261VX77</accession>
<proteinExistence type="predicted"/>
<dbReference type="Proteomes" id="UP000215633">
    <property type="component" value="Unassembled WGS sequence"/>
</dbReference>
<dbReference type="Gene3D" id="3.40.470.10">
    <property type="entry name" value="Uracil-DNA glycosylase-like domain"/>
    <property type="match status" value="1"/>
</dbReference>
<dbReference type="SMART" id="SM00987">
    <property type="entry name" value="UreE_C"/>
    <property type="match status" value="1"/>
</dbReference>
<dbReference type="NCBIfam" id="TIGR04274">
    <property type="entry name" value="hypoxanDNAglyco"/>
    <property type="match status" value="1"/>
</dbReference>